<evidence type="ECO:0000313" key="4">
    <source>
        <dbReference type="Proteomes" id="UP000467193"/>
    </source>
</evidence>
<gene>
    <name evidence="3" type="ORF">MSEDJ_16400</name>
</gene>
<dbReference type="AlphaFoldDB" id="A0A7I7QMN6"/>
<keyword evidence="2" id="KW-0812">Transmembrane</keyword>
<evidence type="ECO:0000256" key="2">
    <source>
        <dbReference type="SAM" id="Phobius"/>
    </source>
</evidence>
<keyword evidence="2" id="KW-0472">Membrane</keyword>
<evidence type="ECO:0000256" key="1">
    <source>
        <dbReference type="SAM" id="MobiDB-lite"/>
    </source>
</evidence>
<reference evidence="3 4" key="1">
    <citation type="journal article" date="2019" name="Emerg. Microbes Infect.">
        <title>Comprehensive subspecies identification of 175 nontuberculous mycobacteria species based on 7547 genomic profiles.</title>
        <authorList>
            <person name="Matsumoto Y."/>
            <person name="Kinjo T."/>
            <person name="Motooka D."/>
            <person name="Nabeya D."/>
            <person name="Jung N."/>
            <person name="Uechi K."/>
            <person name="Horii T."/>
            <person name="Iida T."/>
            <person name="Fujita J."/>
            <person name="Nakamura S."/>
        </authorList>
    </citation>
    <scope>NUCLEOTIDE SEQUENCE [LARGE SCALE GENOMIC DNA]</scope>
    <source>
        <strain evidence="3 4">JCM 17899</strain>
    </source>
</reference>
<feature type="compositionally biased region" description="Gly residues" evidence="1">
    <location>
        <begin position="269"/>
        <end position="288"/>
    </location>
</feature>
<name>A0A7I7QMN6_9MYCO</name>
<proteinExistence type="predicted"/>
<dbReference type="Proteomes" id="UP000467193">
    <property type="component" value="Chromosome"/>
</dbReference>
<dbReference type="EMBL" id="AP022588">
    <property type="protein sequence ID" value="BBY27544.1"/>
    <property type="molecule type" value="Genomic_DNA"/>
</dbReference>
<dbReference type="KEGG" id="msei:MSEDJ_16400"/>
<feature type="compositionally biased region" description="Low complexity" evidence="1">
    <location>
        <begin position="252"/>
        <end position="268"/>
    </location>
</feature>
<organism evidence="3 4">
    <name type="scientific">Mycolicibacterium sediminis</name>
    <dbReference type="NCBI Taxonomy" id="1286180"/>
    <lineage>
        <taxon>Bacteria</taxon>
        <taxon>Bacillati</taxon>
        <taxon>Actinomycetota</taxon>
        <taxon>Actinomycetes</taxon>
        <taxon>Mycobacteriales</taxon>
        <taxon>Mycobacteriaceae</taxon>
        <taxon>Mycolicibacterium</taxon>
    </lineage>
</organism>
<sequence length="333" mass="35153">MTRTLAERTEDEAPPVVRPGRLRLRRRLLLWSIPGLLLLSLLAFKLASVGILGNRLPAQFAAQDQAAMASTLGWIGMGNIGRGFRERLAAGDLAMLERDLPTALEEFTAAHRAEPDSCPPRANFAITSETVSDSELRQGNFIRALALLEPASTAALDDRECFSTTPASSPVVRDFVIQTPDRLNAKLASLKAGYITQTPEGFDYIKAPGGTILPPPPPQTVTIKPCPYEEDDSAMRDCITVRDKERAAKVAQGSGQSTPQQPQQPQQSQGGGQGPSQGGSGSVPGEQGGETDDGPQFPGPVEADPNAPSFCTTDGTPLGDLAAALCSTSGPLP</sequence>
<protein>
    <submittedName>
        <fullName evidence="3">Uncharacterized protein</fullName>
    </submittedName>
</protein>
<keyword evidence="4" id="KW-1185">Reference proteome</keyword>
<evidence type="ECO:0000313" key="3">
    <source>
        <dbReference type="EMBL" id="BBY27544.1"/>
    </source>
</evidence>
<accession>A0A7I7QMN6</accession>
<feature type="transmembrane region" description="Helical" evidence="2">
    <location>
        <begin position="28"/>
        <end position="53"/>
    </location>
</feature>
<feature type="region of interest" description="Disordered" evidence="1">
    <location>
        <begin position="244"/>
        <end position="321"/>
    </location>
</feature>
<keyword evidence="2" id="KW-1133">Transmembrane helix</keyword>
<dbReference type="RefSeq" id="WP_163796420.1">
    <property type="nucleotide sequence ID" value="NZ_AP022588.1"/>
</dbReference>